<dbReference type="Proteomes" id="UP001519363">
    <property type="component" value="Unassembled WGS sequence"/>
</dbReference>
<accession>A0ABS5A8M4</accession>
<dbReference type="SUPFAM" id="SSF56601">
    <property type="entry name" value="beta-lactamase/transpeptidase-like"/>
    <property type="match status" value="1"/>
</dbReference>
<dbReference type="PANTHER" id="PTHR46825:SF7">
    <property type="entry name" value="D-ALANYL-D-ALANINE CARBOXYPEPTIDASE"/>
    <property type="match status" value="1"/>
</dbReference>
<evidence type="ECO:0000313" key="3">
    <source>
        <dbReference type="EMBL" id="MBP2472656.1"/>
    </source>
</evidence>
<sequence>MRTTRTVAAVCAAALLVTGTASAAPVGDPALAKVQENIDALVASGAAGVQVRVTRDGRVGQVRAGTAVLGTSVPVPFNGRFRIGSITKTFVATATLQLVAQRKLALDAAVEEYLPGLVDPRITVRQLLQHTSGLHNYTNDLPEDPQEILRTRFRHHEALDLVRAAVAKPPTGEPGAKHSYSNTNYLVVQLLIEKVTGRFWGEAVKNGVLRPLGLRDTEVPGDNPFIAGPHARGYLTTTPPVDITELNPTIAGAGGAMISTNADLDRFLTALHAGRLLAPAEQAELRKTSAASPNYGLGIGTLPTSCGQQLWGHTGGIPGYNSLALATLDGKRRVEMSITTAGPEMSEPAFLNALDAAICG</sequence>
<feature type="signal peptide" evidence="1">
    <location>
        <begin position="1"/>
        <end position="23"/>
    </location>
</feature>
<dbReference type="RefSeq" id="WP_249044456.1">
    <property type="nucleotide sequence ID" value="NZ_JAGIOO010000001.1"/>
</dbReference>
<feature type="domain" description="Beta-lactamase-related" evidence="2">
    <location>
        <begin position="35"/>
        <end position="343"/>
    </location>
</feature>
<dbReference type="InterPro" id="IPR050491">
    <property type="entry name" value="AmpC-like"/>
</dbReference>
<gene>
    <name evidence="3" type="ORF">JOF53_001528</name>
</gene>
<keyword evidence="4" id="KW-1185">Reference proteome</keyword>
<dbReference type="EMBL" id="JAGIOO010000001">
    <property type="protein sequence ID" value="MBP2472656.1"/>
    <property type="molecule type" value="Genomic_DNA"/>
</dbReference>
<protein>
    <submittedName>
        <fullName evidence="3">D-alanyl-D-alanine carboxypeptidase</fullName>
        <ecNumber evidence="3">3.4.16.4</ecNumber>
    </submittedName>
</protein>
<dbReference type="GO" id="GO:0009002">
    <property type="term" value="F:serine-type D-Ala-D-Ala carboxypeptidase activity"/>
    <property type="evidence" value="ECO:0007669"/>
    <property type="project" value="UniProtKB-EC"/>
</dbReference>
<dbReference type="Gene3D" id="3.40.710.10">
    <property type="entry name" value="DD-peptidase/beta-lactamase superfamily"/>
    <property type="match status" value="1"/>
</dbReference>
<evidence type="ECO:0000256" key="1">
    <source>
        <dbReference type="SAM" id="SignalP"/>
    </source>
</evidence>
<evidence type="ECO:0000259" key="2">
    <source>
        <dbReference type="Pfam" id="PF00144"/>
    </source>
</evidence>
<dbReference type="Pfam" id="PF00144">
    <property type="entry name" value="Beta-lactamase"/>
    <property type="match status" value="1"/>
</dbReference>
<organism evidence="3 4">
    <name type="scientific">Crossiella equi</name>
    <dbReference type="NCBI Taxonomy" id="130796"/>
    <lineage>
        <taxon>Bacteria</taxon>
        <taxon>Bacillati</taxon>
        <taxon>Actinomycetota</taxon>
        <taxon>Actinomycetes</taxon>
        <taxon>Pseudonocardiales</taxon>
        <taxon>Pseudonocardiaceae</taxon>
        <taxon>Crossiella</taxon>
    </lineage>
</organism>
<dbReference type="InterPro" id="IPR001466">
    <property type="entry name" value="Beta-lactam-related"/>
</dbReference>
<dbReference type="InterPro" id="IPR012338">
    <property type="entry name" value="Beta-lactam/transpept-like"/>
</dbReference>
<reference evidence="3 4" key="1">
    <citation type="submission" date="2021-03" db="EMBL/GenBank/DDBJ databases">
        <title>Sequencing the genomes of 1000 actinobacteria strains.</title>
        <authorList>
            <person name="Klenk H.-P."/>
        </authorList>
    </citation>
    <scope>NUCLEOTIDE SEQUENCE [LARGE SCALE GENOMIC DNA]</scope>
    <source>
        <strain evidence="3 4">DSM 44580</strain>
    </source>
</reference>
<keyword evidence="3" id="KW-0121">Carboxypeptidase</keyword>
<dbReference type="PANTHER" id="PTHR46825">
    <property type="entry name" value="D-ALANYL-D-ALANINE-CARBOXYPEPTIDASE/ENDOPEPTIDASE AMPH"/>
    <property type="match status" value="1"/>
</dbReference>
<keyword evidence="3" id="KW-0645">Protease</keyword>
<dbReference type="EC" id="3.4.16.4" evidence="3"/>
<keyword evidence="1" id="KW-0732">Signal</keyword>
<evidence type="ECO:0000313" key="4">
    <source>
        <dbReference type="Proteomes" id="UP001519363"/>
    </source>
</evidence>
<name>A0ABS5A8M4_9PSEU</name>
<proteinExistence type="predicted"/>
<comment type="caution">
    <text evidence="3">The sequence shown here is derived from an EMBL/GenBank/DDBJ whole genome shotgun (WGS) entry which is preliminary data.</text>
</comment>
<keyword evidence="3" id="KW-0378">Hydrolase</keyword>
<feature type="chain" id="PRO_5046032019" evidence="1">
    <location>
        <begin position="24"/>
        <end position="360"/>
    </location>
</feature>